<feature type="domain" description="Reverse transcriptase RNase H-like" evidence="7">
    <location>
        <begin position="111"/>
        <end position="185"/>
    </location>
</feature>
<protein>
    <recommendedName>
        <fullName evidence="7">Reverse transcriptase RNase H-like domain-containing protein</fullName>
    </recommendedName>
</protein>
<evidence type="ECO:0000256" key="5">
    <source>
        <dbReference type="ARBA" id="ARBA00022801"/>
    </source>
</evidence>
<dbReference type="EMBL" id="CAJVCH010024769">
    <property type="protein sequence ID" value="CAG7697363.1"/>
    <property type="molecule type" value="Genomic_DNA"/>
</dbReference>
<name>A0A8J2J915_9HEXA</name>
<dbReference type="GO" id="GO:0004519">
    <property type="term" value="F:endonuclease activity"/>
    <property type="evidence" value="ECO:0007669"/>
    <property type="project" value="UniProtKB-KW"/>
</dbReference>
<dbReference type="GO" id="GO:0003964">
    <property type="term" value="F:RNA-directed DNA polymerase activity"/>
    <property type="evidence" value="ECO:0007669"/>
    <property type="project" value="UniProtKB-KW"/>
</dbReference>
<evidence type="ECO:0000259" key="7">
    <source>
        <dbReference type="Pfam" id="PF17917"/>
    </source>
</evidence>
<keyword evidence="4" id="KW-0255">Endonuclease</keyword>
<dbReference type="OrthoDB" id="425619at2759"/>
<gene>
    <name evidence="8" type="ORF">AFUS01_LOCUS4011</name>
</gene>
<dbReference type="AlphaFoldDB" id="A0A8J2J915"/>
<proteinExistence type="predicted"/>
<evidence type="ECO:0000256" key="6">
    <source>
        <dbReference type="ARBA" id="ARBA00022918"/>
    </source>
</evidence>
<evidence type="ECO:0000256" key="3">
    <source>
        <dbReference type="ARBA" id="ARBA00022722"/>
    </source>
</evidence>
<sequence length="377" mass="42650">MFDQHVRHIADNMDWTLLDLRIQRDPWHPVNYNFFQSTRTSSSTASNVIFTKSMRTDDANGTGTTGCFTLPTSTPTHQSSSQLTTNTHVNSVTPVNPDIQDALRALTQALSSVEFASRALKPTETRYSTSEKELLAVIWACEKFRGYIEFTNFTIETDDAALTWLLSLKEPRGRLARWFMTLQSYDFDIKYRPVKSIDMKTADAYSRVYSVNFIDDSDSIFRPEFIQQQSQDKFLNPIFSFLKGHTSRDDPFEFQHIKSLDYNYSLSDDGLLMKHILFRSRRNNPGLCEVNVASSHGSAPCYAIHLGSLDRNLLNGHPSSVWLTPPASPTCELSVFRPEVITLSDSDDDVVLLDDPALNQHTLESPTVEDNAGIRGI</sequence>
<evidence type="ECO:0000313" key="9">
    <source>
        <dbReference type="Proteomes" id="UP000708208"/>
    </source>
</evidence>
<organism evidence="8 9">
    <name type="scientific">Allacma fusca</name>
    <dbReference type="NCBI Taxonomy" id="39272"/>
    <lineage>
        <taxon>Eukaryota</taxon>
        <taxon>Metazoa</taxon>
        <taxon>Ecdysozoa</taxon>
        <taxon>Arthropoda</taxon>
        <taxon>Hexapoda</taxon>
        <taxon>Collembola</taxon>
        <taxon>Symphypleona</taxon>
        <taxon>Sminthuridae</taxon>
        <taxon>Allacma</taxon>
    </lineage>
</organism>
<evidence type="ECO:0000313" key="8">
    <source>
        <dbReference type="EMBL" id="CAG7697363.1"/>
    </source>
</evidence>
<dbReference type="Pfam" id="PF17917">
    <property type="entry name" value="RT_RNaseH"/>
    <property type="match status" value="1"/>
</dbReference>
<dbReference type="GO" id="GO:0016787">
    <property type="term" value="F:hydrolase activity"/>
    <property type="evidence" value="ECO:0007669"/>
    <property type="project" value="UniProtKB-KW"/>
</dbReference>
<keyword evidence="3" id="KW-0540">Nuclease</keyword>
<reference evidence="8" key="1">
    <citation type="submission" date="2021-06" db="EMBL/GenBank/DDBJ databases">
        <authorList>
            <person name="Hodson N. C."/>
            <person name="Mongue J. A."/>
            <person name="Jaron S. K."/>
        </authorList>
    </citation>
    <scope>NUCLEOTIDE SEQUENCE</scope>
</reference>
<dbReference type="PANTHER" id="PTHR37984">
    <property type="entry name" value="PROTEIN CBG26694"/>
    <property type="match status" value="1"/>
</dbReference>
<comment type="caution">
    <text evidence="8">The sequence shown here is derived from an EMBL/GenBank/DDBJ whole genome shotgun (WGS) entry which is preliminary data.</text>
</comment>
<dbReference type="InterPro" id="IPR050951">
    <property type="entry name" value="Retrovirus_Pol_polyprotein"/>
</dbReference>
<dbReference type="CDD" id="cd09274">
    <property type="entry name" value="RNase_HI_RT_Ty3"/>
    <property type="match status" value="1"/>
</dbReference>
<keyword evidence="1" id="KW-0808">Transferase</keyword>
<keyword evidence="2" id="KW-0548">Nucleotidyltransferase</keyword>
<evidence type="ECO:0000256" key="4">
    <source>
        <dbReference type="ARBA" id="ARBA00022759"/>
    </source>
</evidence>
<accession>A0A8J2J915</accession>
<keyword evidence="5" id="KW-0378">Hydrolase</keyword>
<dbReference type="InterPro" id="IPR041373">
    <property type="entry name" value="RT_RNaseH"/>
</dbReference>
<evidence type="ECO:0000256" key="1">
    <source>
        <dbReference type="ARBA" id="ARBA00022679"/>
    </source>
</evidence>
<keyword evidence="6" id="KW-0695">RNA-directed DNA polymerase</keyword>
<keyword evidence="9" id="KW-1185">Reference proteome</keyword>
<dbReference type="PANTHER" id="PTHR37984:SF5">
    <property type="entry name" value="PROTEIN NYNRIN-LIKE"/>
    <property type="match status" value="1"/>
</dbReference>
<dbReference type="Proteomes" id="UP000708208">
    <property type="component" value="Unassembled WGS sequence"/>
</dbReference>
<evidence type="ECO:0000256" key="2">
    <source>
        <dbReference type="ARBA" id="ARBA00022695"/>
    </source>
</evidence>